<accession>A0A6M0RL33</accession>
<protein>
    <submittedName>
        <fullName evidence="2">Uncharacterized protein</fullName>
    </submittedName>
</protein>
<dbReference type="RefSeq" id="WP_163698924.1">
    <property type="nucleotide sequence ID" value="NZ_QXHD01000004.1"/>
</dbReference>
<sequence>MIGRLVISLGLLGSICITSAATAAGLAVVDSATLGTHRNLPWSEPVQINDPFEGSFVGVFDRHSFSDRFLNTTARIEVQSLWSRDFIRVLSIIRDRDCLSGSFRVSSDLSCSEFSNARNIIQLFIKVDGDVFQIDGQNNVFSVSDELAQALQNAPETTLDIRLVTDSGEAIDSKIGEDTVKAWKTVYATDLAQPF</sequence>
<gene>
    <name evidence="2" type="ORF">DXZ20_14760</name>
</gene>
<evidence type="ECO:0000313" key="3">
    <source>
        <dbReference type="Proteomes" id="UP000481033"/>
    </source>
</evidence>
<evidence type="ECO:0000256" key="1">
    <source>
        <dbReference type="SAM" id="SignalP"/>
    </source>
</evidence>
<dbReference type="AlphaFoldDB" id="A0A6M0RL33"/>
<keyword evidence="1" id="KW-0732">Signal</keyword>
<feature type="chain" id="PRO_5027030344" evidence="1">
    <location>
        <begin position="24"/>
        <end position="195"/>
    </location>
</feature>
<reference evidence="2 3" key="1">
    <citation type="journal article" date="2020" name="Microb. Ecol.">
        <title>Ecogenomics of the Marine Benthic Filamentous Cyanobacterium Adonisia.</title>
        <authorList>
            <person name="Walter J.M."/>
            <person name="Coutinho F.H."/>
            <person name="Leomil L."/>
            <person name="Hargreaves P.I."/>
            <person name="Campeao M.E."/>
            <person name="Vieira V.V."/>
            <person name="Silva B.S."/>
            <person name="Fistarol G.O."/>
            <person name="Salomon P.S."/>
            <person name="Sawabe T."/>
            <person name="Mino S."/>
            <person name="Hosokawa M."/>
            <person name="Miyashita H."/>
            <person name="Maruyama F."/>
            <person name="van Verk M.C."/>
            <person name="Dutilh B.E."/>
            <person name="Thompson C.C."/>
            <person name="Thompson F.L."/>
        </authorList>
    </citation>
    <scope>NUCLEOTIDE SEQUENCE [LARGE SCALE GENOMIC DNA]</scope>
    <source>
        <strain evidence="2 3">CCMR0081</strain>
    </source>
</reference>
<organism evidence="2 3">
    <name type="scientific">Adonisia turfae CCMR0081</name>
    <dbReference type="NCBI Taxonomy" id="2292702"/>
    <lineage>
        <taxon>Bacteria</taxon>
        <taxon>Bacillati</taxon>
        <taxon>Cyanobacteriota</taxon>
        <taxon>Adonisia</taxon>
        <taxon>Adonisia turfae</taxon>
    </lineage>
</organism>
<evidence type="ECO:0000313" key="2">
    <source>
        <dbReference type="EMBL" id="NEZ56916.1"/>
    </source>
</evidence>
<comment type="caution">
    <text evidence="2">The sequence shown here is derived from an EMBL/GenBank/DDBJ whole genome shotgun (WGS) entry which is preliminary data.</text>
</comment>
<proteinExistence type="predicted"/>
<keyword evidence="3" id="KW-1185">Reference proteome</keyword>
<dbReference type="EMBL" id="QXHD01000004">
    <property type="protein sequence ID" value="NEZ56916.1"/>
    <property type="molecule type" value="Genomic_DNA"/>
</dbReference>
<name>A0A6M0RL33_9CYAN</name>
<feature type="signal peptide" evidence="1">
    <location>
        <begin position="1"/>
        <end position="23"/>
    </location>
</feature>
<dbReference type="Proteomes" id="UP000481033">
    <property type="component" value="Unassembled WGS sequence"/>
</dbReference>